<reference evidence="1 2" key="1">
    <citation type="submission" date="2016-10" db="EMBL/GenBank/DDBJ databases">
        <authorList>
            <person name="de Groot N.N."/>
        </authorList>
    </citation>
    <scope>NUCLEOTIDE SEQUENCE [LARGE SCALE GENOMIC DNA]</scope>
    <source>
        <strain evidence="1 2">CGMCC 4.3519</strain>
    </source>
</reference>
<dbReference type="EMBL" id="FOET01000001">
    <property type="protein sequence ID" value="SEP70282.1"/>
    <property type="molecule type" value="Genomic_DNA"/>
</dbReference>
<organism evidence="1 2">
    <name type="scientific">Streptomyces radiopugnans</name>
    <dbReference type="NCBI Taxonomy" id="403935"/>
    <lineage>
        <taxon>Bacteria</taxon>
        <taxon>Bacillati</taxon>
        <taxon>Actinomycetota</taxon>
        <taxon>Actinomycetes</taxon>
        <taxon>Kitasatosporales</taxon>
        <taxon>Streptomycetaceae</taxon>
        <taxon>Streptomyces</taxon>
    </lineage>
</organism>
<protein>
    <submittedName>
        <fullName evidence="1">Uncharacterized protein</fullName>
    </submittedName>
</protein>
<accession>A0A1H9A0M2</accession>
<sequence>MTSHFGAIGLEVGDRQEYGELLRRLYALGRAEPVGGGAVRVVWTGAGGARVELEIDGEGSLAYVLPALVPRGAPVPVRGIALAPDGVAHMELLDGEDGRMLCPLPVELTDRAELRALGREEGGAPTEGLVRLSALAERIGLYSDRAAYDAAQREREPGFAPEYLIPSGLFRPDDAGREWAPVAHALFAGGVVAAERTESEISGEVFHRLRVRTLGGIEVDVAAAGAQLPHAPAPDRWAGRWVEGAFFMTGSLGLGMPRGADR</sequence>
<dbReference type="RefSeq" id="WP_093655330.1">
    <property type="nucleotide sequence ID" value="NZ_FOET01000001.1"/>
</dbReference>
<dbReference type="AlphaFoldDB" id="A0A1H9A0M2"/>
<dbReference type="Proteomes" id="UP000199055">
    <property type="component" value="Unassembled WGS sequence"/>
</dbReference>
<evidence type="ECO:0000313" key="2">
    <source>
        <dbReference type="Proteomes" id="UP000199055"/>
    </source>
</evidence>
<gene>
    <name evidence="1" type="ORF">SAMN05216481_101822</name>
</gene>
<proteinExistence type="predicted"/>
<keyword evidence="2" id="KW-1185">Reference proteome</keyword>
<evidence type="ECO:0000313" key="1">
    <source>
        <dbReference type="EMBL" id="SEP70282.1"/>
    </source>
</evidence>
<name>A0A1H9A0M2_9ACTN</name>